<feature type="binding site" evidence="9">
    <location>
        <begin position="20"/>
        <end position="22"/>
    </location>
    <ligand>
        <name>substrate</name>
    </ligand>
</feature>
<keyword evidence="4 9" id="KW-0418">Kinase</keyword>
<evidence type="ECO:0000256" key="7">
    <source>
        <dbReference type="ARBA" id="ARBA00022958"/>
    </source>
</evidence>
<feature type="binding site" evidence="9">
    <location>
        <position position="274"/>
    </location>
    <ligand>
        <name>K(+)</name>
        <dbReference type="ChEBI" id="CHEBI:29103"/>
    </ligand>
</feature>
<dbReference type="GO" id="GO:0005524">
    <property type="term" value="F:ATP binding"/>
    <property type="evidence" value="ECO:0007669"/>
    <property type="project" value="UniProtKB-UniRule"/>
</dbReference>
<feature type="binding site" evidence="9">
    <location>
        <begin position="243"/>
        <end position="244"/>
    </location>
    <ligand>
        <name>ATP</name>
        <dbReference type="ChEBI" id="CHEBI:30616"/>
    </ligand>
</feature>
<dbReference type="PRINTS" id="PR00990">
    <property type="entry name" value="RIBOKINASE"/>
</dbReference>
<feature type="binding site" evidence="9">
    <location>
        <begin position="48"/>
        <end position="52"/>
    </location>
    <ligand>
        <name>substrate</name>
    </ligand>
</feature>
<evidence type="ECO:0000256" key="3">
    <source>
        <dbReference type="ARBA" id="ARBA00022741"/>
    </source>
</evidence>
<dbReference type="InterPro" id="IPR002139">
    <property type="entry name" value="Ribo/fructo_kinase"/>
</dbReference>
<keyword evidence="13" id="KW-1185">Reference proteome</keyword>
<comment type="function">
    <text evidence="9">Catalyzes the phosphorylation of ribose at O-5 in a reaction requiring ATP and magnesium. The resulting D-ribose-5-phosphate can then be used either for sythesis of nucleotides, histidine, and tryptophan, or as a component of the pentose phosphate pathway.</text>
</comment>
<comment type="activity regulation">
    <text evidence="9">Activated by a monovalent cation that binds near, but not in, the active site. The most likely occupant of the site in vivo is potassium. Ion binding induces a conformational change that may alter substrate affinity.</text>
</comment>
<accession>A0A4U6QKU3</accession>
<dbReference type="Proteomes" id="UP000306985">
    <property type="component" value="Unassembled WGS sequence"/>
</dbReference>
<dbReference type="PANTHER" id="PTHR10584">
    <property type="entry name" value="SUGAR KINASE"/>
    <property type="match status" value="1"/>
</dbReference>
<feature type="binding site" evidence="9">
    <location>
        <begin position="211"/>
        <end position="216"/>
    </location>
    <ligand>
        <name>ATP</name>
        <dbReference type="ChEBI" id="CHEBI:30616"/>
    </ligand>
</feature>
<evidence type="ECO:0000256" key="4">
    <source>
        <dbReference type="ARBA" id="ARBA00022777"/>
    </source>
</evidence>
<keyword evidence="5 9" id="KW-0067">ATP-binding</keyword>
<evidence type="ECO:0000256" key="8">
    <source>
        <dbReference type="ARBA" id="ARBA00023277"/>
    </source>
</evidence>
<evidence type="ECO:0000259" key="11">
    <source>
        <dbReference type="Pfam" id="PF00294"/>
    </source>
</evidence>
<feature type="binding site" evidence="9">
    <location>
        <position position="191"/>
    </location>
    <ligand>
        <name>ATP</name>
        <dbReference type="ChEBI" id="CHEBI:30616"/>
    </ligand>
</feature>
<dbReference type="RefSeq" id="WP_137448451.1">
    <property type="nucleotide sequence ID" value="NZ_SZZH01000001.1"/>
</dbReference>
<comment type="subunit">
    <text evidence="9">Homodimer.</text>
</comment>
<reference evidence="12 13" key="1">
    <citation type="submission" date="2019-05" db="EMBL/GenBank/DDBJ databases">
        <title>Nakamurella sp. N5BH11, whole genome shotgun sequence.</title>
        <authorList>
            <person name="Tuo L."/>
        </authorList>
    </citation>
    <scope>NUCLEOTIDE SEQUENCE [LARGE SCALE GENOMIC DNA]</scope>
    <source>
        <strain evidence="12 13">N5BH11</strain>
    </source>
</reference>
<dbReference type="InterPro" id="IPR011611">
    <property type="entry name" value="PfkB_dom"/>
</dbReference>
<dbReference type="OrthoDB" id="9775849at2"/>
<evidence type="ECO:0000256" key="9">
    <source>
        <dbReference type="HAMAP-Rule" id="MF_01987"/>
    </source>
</evidence>
<dbReference type="SUPFAM" id="SSF53613">
    <property type="entry name" value="Ribokinase-like"/>
    <property type="match status" value="1"/>
</dbReference>
<feature type="binding site" evidence="9">
    <location>
        <position position="238"/>
    </location>
    <ligand>
        <name>K(+)</name>
        <dbReference type="ChEBI" id="CHEBI:29103"/>
    </ligand>
</feature>
<dbReference type="GO" id="GO:0019303">
    <property type="term" value="P:D-ribose catabolic process"/>
    <property type="evidence" value="ECO:0007669"/>
    <property type="project" value="UniProtKB-UniRule"/>
</dbReference>
<comment type="catalytic activity">
    <reaction evidence="9">
        <text>D-ribose + ATP = D-ribose 5-phosphate + ADP + H(+)</text>
        <dbReference type="Rhea" id="RHEA:13697"/>
        <dbReference type="ChEBI" id="CHEBI:15378"/>
        <dbReference type="ChEBI" id="CHEBI:30616"/>
        <dbReference type="ChEBI" id="CHEBI:47013"/>
        <dbReference type="ChEBI" id="CHEBI:78346"/>
        <dbReference type="ChEBI" id="CHEBI:456216"/>
        <dbReference type="EC" id="2.7.1.15"/>
    </reaction>
</comment>
<sequence>MSALSADRSPAPVVVLGSLNMDLIGRTVRFPEAGQTVLGSTFSTAPGGKGGNQAVAAARAGATVRLVAALGDDAFAVELRTHLQAAGVRTELVRTVPGASGVAMITVDDTAENTIVVLPGANGRLDALDTATTAAIGRAGVLLAQLEVPPATVLAAARTAREAGVPVILNPSPAIDVPAELWPLVSVVVVNETEAAVYGNHLDAVDHLITTLGARGCTVRGPGGEVHAVEAFAVEPVDTTGAGDAFAGTLAAAWAAGVEPAQAVRRACAAGALATTVPGAGTSAPTSSEVDALLAHS</sequence>
<dbReference type="CDD" id="cd01174">
    <property type="entry name" value="ribokinase"/>
    <property type="match status" value="1"/>
</dbReference>
<evidence type="ECO:0000256" key="6">
    <source>
        <dbReference type="ARBA" id="ARBA00022842"/>
    </source>
</evidence>
<organism evidence="12 13">
    <name type="scientific">Nakamurella flava</name>
    <dbReference type="NCBI Taxonomy" id="2576308"/>
    <lineage>
        <taxon>Bacteria</taxon>
        <taxon>Bacillati</taxon>
        <taxon>Actinomycetota</taxon>
        <taxon>Actinomycetes</taxon>
        <taxon>Nakamurellales</taxon>
        <taxon>Nakamurellaceae</taxon>
        <taxon>Nakamurella</taxon>
    </lineage>
</organism>
<comment type="similarity">
    <text evidence="9">Belongs to the carbohydrate kinase PfkB family. Ribokinase subfamily.</text>
</comment>
<comment type="cofactor">
    <cofactor evidence="9">
        <name>Mg(2+)</name>
        <dbReference type="ChEBI" id="CHEBI:18420"/>
    </cofactor>
    <text evidence="9">Requires a divalent cation, most likely magnesium in vivo, as an electrophilic catalyst to aid phosphoryl group transfer. It is the chelate of the metal and the nucleotide that is the actual substrate.</text>
</comment>
<evidence type="ECO:0000256" key="10">
    <source>
        <dbReference type="SAM" id="MobiDB-lite"/>
    </source>
</evidence>
<evidence type="ECO:0000313" key="12">
    <source>
        <dbReference type="EMBL" id="TKV61147.1"/>
    </source>
</evidence>
<dbReference type="InterPro" id="IPR029056">
    <property type="entry name" value="Ribokinase-like"/>
</dbReference>
<keyword evidence="6 9" id="KW-0460">Magnesium</keyword>
<keyword evidence="3 9" id="KW-0547">Nucleotide-binding</keyword>
<proteinExistence type="inferred from homology"/>
<evidence type="ECO:0000313" key="13">
    <source>
        <dbReference type="Proteomes" id="UP000306985"/>
    </source>
</evidence>
<protein>
    <recommendedName>
        <fullName evidence="9">Ribokinase</fullName>
        <shortName evidence="9">RK</shortName>
        <ecNumber evidence="9">2.7.1.15</ecNumber>
    </recommendedName>
</protein>
<comment type="caution">
    <text evidence="12">The sequence shown here is derived from an EMBL/GenBank/DDBJ whole genome shotgun (WGS) entry which is preliminary data.</text>
</comment>
<feature type="region of interest" description="Disordered" evidence="10">
    <location>
        <begin position="278"/>
        <end position="297"/>
    </location>
</feature>
<keyword evidence="1 9" id="KW-0808">Transferase</keyword>
<comment type="subcellular location">
    <subcellularLocation>
        <location evidence="9">Cytoplasm</location>
    </subcellularLocation>
</comment>
<feature type="binding site" evidence="9">
    <location>
        <position position="283"/>
    </location>
    <ligand>
        <name>K(+)</name>
        <dbReference type="ChEBI" id="CHEBI:29103"/>
    </ligand>
</feature>
<keyword evidence="9" id="KW-0963">Cytoplasm</keyword>
<dbReference type="Gene3D" id="3.40.1190.20">
    <property type="match status" value="1"/>
</dbReference>
<dbReference type="PANTHER" id="PTHR10584:SF166">
    <property type="entry name" value="RIBOKINASE"/>
    <property type="match status" value="1"/>
</dbReference>
<feature type="binding site" evidence="9">
    <location>
        <position position="240"/>
    </location>
    <ligand>
        <name>K(+)</name>
        <dbReference type="ChEBI" id="CHEBI:29103"/>
    </ligand>
</feature>
<name>A0A4U6QKU3_9ACTN</name>
<evidence type="ECO:0000256" key="1">
    <source>
        <dbReference type="ARBA" id="ARBA00022679"/>
    </source>
</evidence>
<keyword evidence="7 9" id="KW-0630">Potassium</keyword>
<dbReference type="HAMAP" id="MF_01987">
    <property type="entry name" value="Ribokinase"/>
    <property type="match status" value="1"/>
</dbReference>
<comment type="pathway">
    <text evidence="9">Carbohydrate metabolism; D-ribose degradation; D-ribose 5-phosphate from beta-D-ribopyranose: step 2/2.</text>
</comment>
<comment type="caution">
    <text evidence="9">Lacks conserved residue(s) required for the propagation of feature annotation.</text>
</comment>
<feature type="binding site" evidence="9">
    <location>
        <position position="277"/>
    </location>
    <ligand>
        <name>K(+)</name>
        <dbReference type="ChEBI" id="CHEBI:29103"/>
    </ligand>
</feature>
<dbReference type="InterPro" id="IPR011877">
    <property type="entry name" value="Ribokinase"/>
</dbReference>
<keyword evidence="8 9" id="KW-0119">Carbohydrate metabolism</keyword>
<feature type="binding site" evidence="9">
    <location>
        <position position="244"/>
    </location>
    <ligand>
        <name>substrate</name>
    </ligand>
</feature>
<dbReference type="EMBL" id="SZZH01000001">
    <property type="protein sequence ID" value="TKV61147.1"/>
    <property type="molecule type" value="Genomic_DNA"/>
</dbReference>
<dbReference type="GO" id="GO:0046872">
    <property type="term" value="F:metal ion binding"/>
    <property type="evidence" value="ECO:0007669"/>
    <property type="project" value="UniProtKB-KW"/>
</dbReference>
<keyword evidence="2 9" id="KW-0479">Metal-binding</keyword>
<dbReference type="GO" id="GO:0005829">
    <property type="term" value="C:cytosol"/>
    <property type="evidence" value="ECO:0007669"/>
    <property type="project" value="TreeGrafter"/>
</dbReference>
<dbReference type="EC" id="2.7.1.15" evidence="9"/>
<feature type="binding site" evidence="9">
    <location>
        <position position="279"/>
    </location>
    <ligand>
        <name>K(+)</name>
        <dbReference type="ChEBI" id="CHEBI:29103"/>
    </ligand>
</feature>
<gene>
    <name evidence="9" type="primary">rbsK</name>
    <name evidence="12" type="ORF">FDO65_05810</name>
</gene>
<dbReference type="GO" id="GO:0004747">
    <property type="term" value="F:ribokinase activity"/>
    <property type="evidence" value="ECO:0007669"/>
    <property type="project" value="UniProtKB-UniRule"/>
</dbReference>
<dbReference type="UniPathway" id="UPA00916">
    <property type="reaction ID" value="UER00889"/>
</dbReference>
<dbReference type="AlphaFoldDB" id="A0A4U6QKU3"/>
<evidence type="ECO:0000256" key="5">
    <source>
        <dbReference type="ARBA" id="ARBA00022840"/>
    </source>
</evidence>
<feature type="binding site" evidence="9">
    <location>
        <position position="147"/>
    </location>
    <ligand>
        <name>substrate</name>
    </ligand>
</feature>
<feature type="domain" description="Carbohydrate kinase PfkB" evidence="11">
    <location>
        <begin position="13"/>
        <end position="286"/>
    </location>
</feature>
<feature type="active site" description="Proton acceptor" evidence="9">
    <location>
        <position position="244"/>
    </location>
</feature>
<evidence type="ECO:0000256" key="2">
    <source>
        <dbReference type="ARBA" id="ARBA00022723"/>
    </source>
</evidence>
<dbReference type="Pfam" id="PF00294">
    <property type="entry name" value="PfkB"/>
    <property type="match status" value="1"/>
</dbReference>